<evidence type="ECO:0000256" key="1">
    <source>
        <dbReference type="ARBA" id="ARBA00010718"/>
    </source>
</evidence>
<evidence type="ECO:0000256" key="2">
    <source>
        <dbReference type="ARBA" id="ARBA00012925"/>
    </source>
</evidence>
<dbReference type="OrthoDB" id="5327615at2"/>
<dbReference type="Gene3D" id="3.10.200.10">
    <property type="entry name" value="Alpha carbonic anhydrase"/>
    <property type="match status" value="1"/>
</dbReference>
<evidence type="ECO:0000256" key="3">
    <source>
        <dbReference type="ARBA" id="ARBA00022723"/>
    </source>
</evidence>
<dbReference type="Pfam" id="PF00194">
    <property type="entry name" value="Carb_anhydrase"/>
    <property type="match status" value="1"/>
</dbReference>
<keyword evidence="5" id="KW-0456">Lyase</keyword>
<gene>
    <name evidence="9" type="ORF">AOY20_00940</name>
</gene>
<dbReference type="EC" id="4.2.1.1" evidence="2"/>
<dbReference type="GO" id="GO:0004089">
    <property type="term" value="F:carbonate dehydratase activity"/>
    <property type="evidence" value="ECO:0007669"/>
    <property type="project" value="UniProtKB-EC"/>
</dbReference>
<dbReference type="CDD" id="cd03124">
    <property type="entry name" value="alpha_CA_prokaryotic_like"/>
    <property type="match status" value="1"/>
</dbReference>
<keyword evidence="4" id="KW-0862">Zinc</keyword>
<dbReference type="InterPro" id="IPR001148">
    <property type="entry name" value="CA_dom"/>
</dbReference>
<keyword evidence="10" id="KW-1185">Reference proteome</keyword>
<comment type="similarity">
    <text evidence="1">Belongs to the alpha-carbonic anhydrase family.</text>
</comment>
<evidence type="ECO:0000313" key="9">
    <source>
        <dbReference type="EMBL" id="ALH94219.1"/>
    </source>
</evidence>
<evidence type="ECO:0000256" key="5">
    <source>
        <dbReference type="ARBA" id="ARBA00023239"/>
    </source>
</evidence>
<dbReference type="SUPFAM" id="SSF51069">
    <property type="entry name" value="Carbonic anhydrase"/>
    <property type="match status" value="1"/>
</dbReference>
<keyword evidence="3" id="KW-0479">Metal-binding</keyword>
<comment type="catalytic activity">
    <reaction evidence="6">
        <text>hydrogencarbonate + H(+) = CO2 + H2O</text>
        <dbReference type="Rhea" id="RHEA:10748"/>
        <dbReference type="ChEBI" id="CHEBI:15377"/>
        <dbReference type="ChEBI" id="CHEBI:15378"/>
        <dbReference type="ChEBI" id="CHEBI:16526"/>
        <dbReference type="ChEBI" id="CHEBI:17544"/>
        <dbReference type="EC" id="4.2.1.1"/>
    </reaction>
</comment>
<evidence type="ECO:0000313" key="10">
    <source>
        <dbReference type="Proteomes" id="UP000064939"/>
    </source>
</evidence>
<dbReference type="RefSeq" id="WP_054580135.1">
    <property type="nucleotide sequence ID" value="NZ_CP012808.1"/>
</dbReference>
<dbReference type="KEGG" id="aei:AOY20_00940"/>
<dbReference type="AlphaFoldDB" id="A0A0N7GXB1"/>
<dbReference type="PANTHER" id="PTHR18952">
    <property type="entry name" value="CARBONIC ANHYDRASE"/>
    <property type="match status" value="1"/>
</dbReference>
<evidence type="ECO:0000256" key="4">
    <source>
        <dbReference type="ARBA" id="ARBA00022833"/>
    </source>
</evidence>
<dbReference type="EMBL" id="CP012808">
    <property type="protein sequence ID" value="ALH94219.1"/>
    <property type="molecule type" value="Genomic_DNA"/>
</dbReference>
<dbReference type="GO" id="GO:0008270">
    <property type="term" value="F:zinc ion binding"/>
    <property type="evidence" value="ECO:0007669"/>
    <property type="project" value="InterPro"/>
</dbReference>
<evidence type="ECO:0000259" key="8">
    <source>
        <dbReference type="PROSITE" id="PS51144"/>
    </source>
</evidence>
<feature type="domain" description="Alpha-carbonic anhydrase" evidence="8">
    <location>
        <begin position="23"/>
        <end position="243"/>
    </location>
</feature>
<accession>A0A0N7GXB1</accession>
<proteinExistence type="inferred from homology"/>
<dbReference type="PROSITE" id="PS51144">
    <property type="entry name" value="ALPHA_CA_2"/>
    <property type="match status" value="1"/>
</dbReference>
<evidence type="ECO:0000256" key="6">
    <source>
        <dbReference type="ARBA" id="ARBA00048348"/>
    </source>
</evidence>
<feature type="chain" id="PRO_5006012267" description="carbonic anhydrase" evidence="7">
    <location>
        <begin position="20"/>
        <end position="243"/>
    </location>
</feature>
<feature type="signal peptide" evidence="7">
    <location>
        <begin position="1"/>
        <end position="19"/>
    </location>
</feature>
<keyword evidence="7" id="KW-0732">Signal</keyword>
<dbReference type="STRING" id="1324350.AOY20_00940"/>
<dbReference type="SMART" id="SM01057">
    <property type="entry name" value="Carb_anhydrase"/>
    <property type="match status" value="1"/>
</dbReference>
<dbReference type="Proteomes" id="UP000064939">
    <property type="component" value="Chromosome"/>
</dbReference>
<name>A0A0N7GXB1_9GAMM</name>
<evidence type="ECO:0000256" key="7">
    <source>
        <dbReference type="SAM" id="SignalP"/>
    </source>
</evidence>
<dbReference type="InterPro" id="IPR023561">
    <property type="entry name" value="Carbonic_anhydrase_a-class"/>
</dbReference>
<organism evidence="9 10">
    <name type="scientific">Acinetobacter equi</name>
    <dbReference type="NCBI Taxonomy" id="1324350"/>
    <lineage>
        <taxon>Bacteria</taxon>
        <taxon>Pseudomonadati</taxon>
        <taxon>Pseudomonadota</taxon>
        <taxon>Gammaproteobacteria</taxon>
        <taxon>Moraxellales</taxon>
        <taxon>Moraxellaceae</taxon>
        <taxon>Acinetobacter</taxon>
    </lineage>
</organism>
<protein>
    <recommendedName>
        <fullName evidence="2">carbonic anhydrase</fullName>
        <ecNumber evidence="2">4.2.1.1</ecNumber>
    </recommendedName>
</protein>
<dbReference type="PANTHER" id="PTHR18952:SF265">
    <property type="entry name" value="CARBONIC ANHYDRASE"/>
    <property type="match status" value="1"/>
</dbReference>
<sequence>MKKFQMTILSVLLSMNTWAAEGHDWGYQNENAPDQWATLNQNYHACLGHNQSPINIEKTVSGNLENIKFNYKNLSIKNIQNLPHTIQINFNSGASIGIDDEVFELKQIHFHSPSENTVGGQHSPLEAHFVHANTNNELAVLAVLYNEGASNRAIQQLIKNTPPQGGTNELKKSIELSELLPKEKAYYRFNGSLTTPPCTEGVRWLVLKESVMLSGSELQAIQQKMVFPNNRPVQKKNARIVVE</sequence>
<dbReference type="InterPro" id="IPR036398">
    <property type="entry name" value="CA_dom_sf"/>
</dbReference>
<dbReference type="InterPro" id="IPR041891">
    <property type="entry name" value="Alpha_CA_prokaryot-like"/>
</dbReference>
<reference evidence="9 10" key="1">
    <citation type="journal article" date="2015" name="Int. J. Syst. Evol. Microbiol.">
        <title>Acinetobacter equi sp. nov. isolated from horse faeces.</title>
        <authorList>
            <person name="Poppel M.T."/>
            <person name="Skiebe E."/>
            <person name="Laue M."/>
            <person name="Bergmann H."/>
            <person name="Ebersberger I."/>
            <person name="Garn T."/>
            <person name="Fruth A."/>
            <person name="Baumgardt S."/>
            <person name="Busse H.J."/>
            <person name="Wilharm G."/>
        </authorList>
    </citation>
    <scope>NUCLEOTIDE SEQUENCE [LARGE SCALE GENOMIC DNA]</scope>
    <source>
        <strain evidence="9 10">114</strain>
    </source>
</reference>